<dbReference type="SUPFAM" id="SSF46689">
    <property type="entry name" value="Homeodomain-like"/>
    <property type="match status" value="1"/>
</dbReference>
<evidence type="ECO:0000313" key="2">
    <source>
        <dbReference type="Proteomes" id="UP001147733"/>
    </source>
</evidence>
<dbReference type="Proteomes" id="UP001147733">
    <property type="component" value="Unassembled WGS sequence"/>
</dbReference>
<reference evidence="1" key="2">
    <citation type="journal article" date="2023" name="IMA Fungus">
        <title>Comparative genomic study of the Penicillium genus elucidates a diverse pangenome and 15 lateral gene transfer events.</title>
        <authorList>
            <person name="Petersen C."/>
            <person name="Sorensen T."/>
            <person name="Nielsen M.R."/>
            <person name="Sondergaard T.E."/>
            <person name="Sorensen J.L."/>
            <person name="Fitzpatrick D.A."/>
            <person name="Frisvad J.C."/>
            <person name="Nielsen K.L."/>
        </authorList>
    </citation>
    <scope>NUCLEOTIDE SEQUENCE</scope>
    <source>
        <strain evidence="1">IBT 23319</strain>
    </source>
</reference>
<dbReference type="AlphaFoldDB" id="A0A9W9TKW5"/>
<protein>
    <submittedName>
        <fullName evidence="1">Uncharacterized protein</fullName>
    </submittedName>
</protein>
<evidence type="ECO:0000313" key="1">
    <source>
        <dbReference type="EMBL" id="KAJ5226652.1"/>
    </source>
</evidence>
<dbReference type="GeneID" id="81384743"/>
<dbReference type="InterPro" id="IPR009057">
    <property type="entry name" value="Homeodomain-like_sf"/>
</dbReference>
<gene>
    <name evidence="1" type="ORF">N7469_006658</name>
</gene>
<dbReference type="OrthoDB" id="4207519at2759"/>
<comment type="caution">
    <text evidence="1">The sequence shown here is derived from an EMBL/GenBank/DDBJ whole genome shotgun (WGS) entry which is preliminary data.</text>
</comment>
<name>A0A9W9TKW5_PENCI</name>
<proteinExistence type="predicted"/>
<reference evidence="1" key="1">
    <citation type="submission" date="2022-11" db="EMBL/GenBank/DDBJ databases">
        <authorList>
            <person name="Petersen C."/>
        </authorList>
    </citation>
    <scope>NUCLEOTIDE SEQUENCE</scope>
    <source>
        <strain evidence="1">IBT 23319</strain>
    </source>
</reference>
<dbReference type="RefSeq" id="XP_056499017.1">
    <property type="nucleotide sequence ID" value="XM_056645576.1"/>
</dbReference>
<keyword evidence="2" id="KW-1185">Reference proteome</keyword>
<dbReference type="EMBL" id="JAPQKT010000006">
    <property type="protein sequence ID" value="KAJ5226652.1"/>
    <property type="molecule type" value="Genomic_DNA"/>
</dbReference>
<organism evidence="1 2">
    <name type="scientific">Penicillium citrinum</name>
    <dbReference type="NCBI Taxonomy" id="5077"/>
    <lineage>
        <taxon>Eukaryota</taxon>
        <taxon>Fungi</taxon>
        <taxon>Dikarya</taxon>
        <taxon>Ascomycota</taxon>
        <taxon>Pezizomycotina</taxon>
        <taxon>Eurotiomycetes</taxon>
        <taxon>Eurotiomycetidae</taxon>
        <taxon>Eurotiales</taxon>
        <taxon>Aspergillaceae</taxon>
        <taxon>Penicillium</taxon>
    </lineage>
</organism>
<sequence>MPPIHSQSSQKLTNQESKILLALSDLQNNHVKSIHTAAKLYNILYRTLATRANGRAAYIDKYLSDHKLIQLEENLLAE</sequence>
<accession>A0A9W9TKW5</accession>